<evidence type="ECO:0008006" key="3">
    <source>
        <dbReference type="Google" id="ProtNLM"/>
    </source>
</evidence>
<gene>
    <name evidence="1" type="ORF">SAMN05660895_1949</name>
</gene>
<reference evidence="2" key="1">
    <citation type="submission" date="2016-10" db="EMBL/GenBank/DDBJ databases">
        <authorList>
            <person name="Varghese N."/>
            <person name="Submissions S."/>
        </authorList>
    </citation>
    <scope>NUCLEOTIDE SEQUENCE [LARGE SCALE GENOMIC DNA]</scope>
    <source>
        <strain evidence="2">DSM 14807</strain>
    </source>
</reference>
<dbReference type="RefSeq" id="WP_092460136.1">
    <property type="nucleotide sequence ID" value="NZ_FPCJ01000001.1"/>
</dbReference>
<protein>
    <recommendedName>
        <fullName evidence="3">Outer membrane protein beta-barrel domain-containing protein</fullName>
    </recommendedName>
</protein>
<sequence length="168" mass="18549">MKSSFVSFLRLMILPVFFLSVSGWFSPLLAQRAYRGGGDYRTAIGLGVDFGDGATGVGISAKHFFTAHDVGEANLLFFPGNLTGLNALYEYHGYIAGAPGLKWYLGMGPQLFFDENETDFGVRPVLGMDFKIPSAPLNMAFDWRPYIQFTHGTGSIAGRFQFAFRFAF</sequence>
<organism evidence="1 2">
    <name type="scientific">Thermoflavifilum thermophilum</name>
    <dbReference type="NCBI Taxonomy" id="1393122"/>
    <lineage>
        <taxon>Bacteria</taxon>
        <taxon>Pseudomonadati</taxon>
        <taxon>Bacteroidota</taxon>
        <taxon>Chitinophagia</taxon>
        <taxon>Chitinophagales</taxon>
        <taxon>Chitinophagaceae</taxon>
        <taxon>Thermoflavifilum</taxon>
    </lineage>
</organism>
<proteinExistence type="predicted"/>
<evidence type="ECO:0000313" key="1">
    <source>
        <dbReference type="EMBL" id="SFV34268.1"/>
    </source>
</evidence>
<dbReference type="OrthoDB" id="978645at2"/>
<keyword evidence="2" id="KW-1185">Reference proteome</keyword>
<accession>A0A1I7NHZ0</accession>
<dbReference type="Proteomes" id="UP000199537">
    <property type="component" value="Unassembled WGS sequence"/>
</dbReference>
<dbReference type="AlphaFoldDB" id="A0A1I7NHZ0"/>
<evidence type="ECO:0000313" key="2">
    <source>
        <dbReference type="Proteomes" id="UP000199537"/>
    </source>
</evidence>
<name>A0A1I7NHZ0_9BACT</name>
<dbReference type="STRING" id="1393122.SAMN05660895_1949"/>
<dbReference type="EMBL" id="FPCJ01000001">
    <property type="protein sequence ID" value="SFV34268.1"/>
    <property type="molecule type" value="Genomic_DNA"/>
</dbReference>